<evidence type="ECO:0000256" key="4">
    <source>
        <dbReference type="ARBA" id="ARBA00023136"/>
    </source>
</evidence>
<dbReference type="EMBL" id="CYKH01001620">
    <property type="protein sequence ID" value="CUG88168.1"/>
    <property type="molecule type" value="Genomic_DNA"/>
</dbReference>
<evidence type="ECO:0000256" key="1">
    <source>
        <dbReference type="ARBA" id="ARBA00004141"/>
    </source>
</evidence>
<evidence type="ECO:0000256" key="2">
    <source>
        <dbReference type="ARBA" id="ARBA00022692"/>
    </source>
</evidence>
<reference evidence="7" key="1">
    <citation type="submission" date="2015-09" db="EMBL/GenBank/DDBJ databases">
        <authorList>
            <consortium name="Pathogen Informatics"/>
        </authorList>
    </citation>
    <scope>NUCLEOTIDE SEQUENCE [LARGE SCALE GENOMIC DNA]</scope>
    <source>
        <strain evidence="7">Lake Konstanz</strain>
    </source>
</reference>
<dbReference type="AlphaFoldDB" id="A0A0S4JA03"/>
<keyword evidence="7" id="KW-1185">Reference proteome</keyword>
<feature type="transmembrane region" description="Helical" evidence="5">
    <location>
        <begin position="79"/>
        <end position="98"/>
    </location>
</feature>
<evidence type="ECO:0000313" key="6">
    <source>
        <dbReference type="EMBL" id="CUG88168.1"/>
    </source>
</evidence>
<dbReference type="OrthoDB" id="246325at2759"/>
<dbReference type="Proteomes" id="UP000051952">
    <property type="component" value="Unassembled WGS sequence"/>
</dbReference>
<feature type="transmembrane region" description="Helical" evidence="5">
    <location>
        <begin position="40"/>
        <end position="58"/>
    </location>
</feature>
<evidence type="ECO:0000313" key="7">
    <source>
        <dbReference type="Proteomes" id="UP000051952"/>
    </source>
</evidence>
<proteinExistence type="predicted"/>
<organism evidence="6 7">
    <name type="scientific">Bodo saltans</name>
    <name type="common">Flagellated protozoan</name>
    <dbReference type="NCBI Taxonomy" id="75058"/>
    <lineage>
        <taxon>Eukaryota</taxon>
        <taxon>Discoba</taxon>
        <taxon>Euglenozoa</taxon>
        <taxon>Kinetoplastea</taxon>
        <taxon>Metakinetoplastina</taxon>
        <taxon>Eubodonida</taxon>
        <taxon>Bodonidae</taxon>
        <taxon>Bodo</taxon>
    </lineage>
</organism>
<dbReference type="Pfam" id="PF04241">
    <property type="entry name" value="DUF423"/>
    <property type="match status" value="1"/>
</dbReference>
<dbReference type="InterPro" id="IPR006696">
    <property type="entry name" value="DUF423"/>
</dbReference>
<keyword evidence="3 5" id="KW-1133">Transmembrane helix</keyword>
<dbReference type="GO" id="GO:0016020">
    <property type="term" value="C:membrane"/>
    <property type="evidence" value="ECO:0007669"/>
    <property type="project" value="UniProtKB-SubCell"/>
</dbReference>
<feature type="transmembrane region" description="Helical" evidence="5">
    <location>
        <begin position="104"/>
        <end position="125"/>
    </location>
</feature>
<keyword evidence="2 5" id="KW-0812">Transmembrane</keyword>
<dbReference type="PANTHER" id="PTHR43461">
    <property type="entry name" value="TRANSMEMBRANE PROTEIN 256"/>
    <property type="match status" value="1"/>
</dbReference>
<gene>
    <name evidence="6" type="ORF">BSAL_01590</name>
</gene>
<keyword evidence="4 5" id="KW-0472">Membrane</keyword>
<evidence type="ECO:0000256" key="5">
    <source>
        <dbReference type="SAM" id="Phobius"/>
    </source>
</evidence>
<evidence type="ECO:0000256" key="3">
    <source>
        <dbReference type="ARBA" id="ARBA00022989"/>
    </source>
</evidence>
<dbReference type="VEuPathDB" id="TriTrypDB:BSAL_01590"/>
<dbReference type="PANTHER" id="PTHR43461:SF1">
    <property type="entry name" value="TRANSMEMBRANE PROTEIN 256"/>
    <property type="match status" value="1"/>
</dbReference>
<protein>
    <submittedName>
        <fullName evidence="6">Membrane-associated protein, putative</fullName>
    </submittedName>
</protein>
<comment type="subcellular location">
    <subcellularLocation>
        <location evidence="1">Membrane</location>
        <topology evidence="1">Multi-pass membrane protein</topology>
    </subcellularLocation>
</comment>
<name>A0A0S4JA03_BODSA</name>
<accession>A0A0S4JA03</accession>
<sequence length="126" mass="13082">MLLATGILGFTGCALGAIGSHYLPSDTPEFRVKAWNTAVHYQLLHTVAIFATTLATRVGGASGALNKSVVSRLNIATKLWLAGTLFFSGSIYGLVLWQKKILGPVTPIGGVLLMGGWLAVATAAVA</sequence>
<dbReference type="OMA" id="GTIYART"/>